<dbReference type="STRING" id="573413.Spirs_3205"/>
<dbReference type="AlphaFoldDB" id="E1R5H5"/>
<feature type="region of interest" description="Disordered" evidence="1">
    <location>
        <begin position="52"/>
        <end position="75"/>
    </location>
</feature>
<gene>
    <name evidence="2" type="ordered locus">Spirs_3205</name>
</gene>
<evidence type="ECO:0000313" key="2">
    <source>
        <dbReference type="EMBL" id="ADK82303.1"/>
    </source>
</evidence>
<keyword evidence="3" id="KW-1185">Reference proteome</keyword>
<proteinExistence type="predicted"/>
<dbReference type="HOGENOM" id="CLU_511806_0_0_12"/>
<reference evidence="2 3" key="1">
    <citation type="journal article" date="2010" name="Stand. Genomic Sci.">
        <title>Complete genome sequence of Spirochaeta smaragdinae type strain (SEBR 4228).</title>
        <authorList>
            <person name="Mavromatis K."/>
            <person name="Yasawong M."/>
            <person name="Chertkov O."/>
            <person name="Lapidus A."/>
            <person name="Lucas S."/>
            <person name="Nolan M."/>
            <person name="Del Rio T.G."/>
            <person name="Tice H."/>
            <person name="Cheng J.F."/>
            <person name="Pitluck S."/>
            <person name="Liolios K."/>
            <person name="Ivanova N."/>
            <person name="Tapia R."/>
            <person name="Han C."/>
            <person name="Bruce D."/>
            <person name="Goodwin L."/>
            <person name="Pati A."/>
            <person name="Chen A."/>
            <person name="Palaniappan K."/>
            <person name="Land M."/>
            <person name="Hauser L."/>
            <person name="Chang Y.J."/>
            <person name="Jeffries C.D."/>
            <person name="Detter J.C."/>
            <person name="Rohde M."/>
            <person name="Brambilla E."/>
            <person name="Spring S."/>
            <person name="Goker M."/>
            <person name="Sikorski J."/>
            <person name="Woyke T."/>
            <person name="Bristow J."/>
            <person name="Eisen J.A."/>
            <person name="Markowitz V."/>
            <person name="Hugenholtz P."/>
            <person name="Klenk H.P."/>
            <person name="Kyrpides N.C."/>
        </authorList>
    </citation>
    <scope>NUCLEOTIDE SEQUENCE [LARGE SCALE GENOMIC DNA]</scope>
    <source>
        <strain evidence="3">DSM 11293 / JCM 15392 / SEBR 4228</strain>
    </source>
</reference>
<dbReference type="Proteomes" id="UP000002318">
    <property type="component" value="Chromosome"/>
</dbReference>
<dbReference type="OrthoDB" id="366411at2"/>
<dbReference type="eggNOG" id="ENOG5034495">
    <property type="taxonomic scope" value="Bacteria"/>
</dbReference>
<evidence type="ECO:0000256" key="1">
    <source>
        <dbReference type="SAM" id="MobiDB-lite"/>
    </source>
</evidence>
<evidence type="ECO:0000313" key="3">
    <source>
        <dbReference type="Proteomes" id="UP000002318"/>
    </source>
</evidence>
<protein>
    <submittedName>
        <fullName evidence="2">Uncharacterized protein</fullName>
    </submittedName>
</protein>
<feature type="compositionally biased region" description="Low complexity" evidence="1">
    <location>
        <begin position="61"/>
        <end position="72"/>
    </location>
</feature>
<organism evidence="2 3">
    <name type="scientific">Sediminispirochaeta smaragdinae (strain DSM 11293 / JCM 15392 / SEBR 4228)</name>
    <name type="common">Spirochaeta smaragdinae</name>
    <dbReference type="NCBI Taxonomy" id="573413"/>
    <lineage>
        <taxon>Bacteria</taxon>
        <taxon>Pseudomonadati</taxon>
        <taxon>Spirochaetota</taxon>
        <taxon>Spirochaetia</taxon>
        <taxon>Spirochaetales</taxon>
        <taxon>Spirochaetaceae</taxon>
        <taxon>Sediminispirochaeta</taxon>
    </lineage>
</organism>
<dbReference type="KEGG" id="ssm:Spirs_3205"/>
<dbReference type="RefSeq" id="WP_013255762.1">
    <property type="nucleotide sequence ID" value="NC_014364.1"/>
</dbReference>
<sequence length="532" mass="58306">MKTPAVIIALIFIMPIGLFAQTALTGPDEPEMVVPEVILEVEDEAAEDVRAPLPEARELPLPEFSLPSPQSSGEDSLDLPVMADIPDTEIGSSDSGADFFSEALVGGGINNRLVGDISLYRLGEGPRFSLRFAHDGTDGYSGEASGTGYFDRTDQLQGTVQGDIQGGSGVWNYGLDGSYLENEQGLQGKMNDASSIILRSTAASGHLRYPGEGRFDIGFEGNYRNTRHLFAGYQGESEETVLNPSVVGSYQGESLLSRLTLSYRYHGFDDEDDNRLTTSLLAEAKLASMEIGVSGGLRWDFSGQMRYPVSIWLDGAWKDLLSYNTSGGFRVVEDQWYDLWSLFPFWNASLLPSLREQWFWEGSVELTPFGGFGIRGSWELQIGDLLPIPVGSVSAISSGGPYEWRERSGNALSTGATLFWELASGITLGTGWSGWFYDQPEPLASESRFLGYVEYSYREGLFIGRTDISVDPLEDETMPRLGFSLAWRAAEGMVMSVEGEDLLEPFIEGGRSWTGPFIEKGAQLTLQLKISL</sequence>
<name>E1R5H5_SEDSS</name>
<accession>E1R5H5</accession>
<dbReference type="EMBL" id="CP002116">
    <property type="protein sequence ID" value="ADK82303.1"/>
    <property type="molecule type" value="Genomic_DNA"/>
</dbReference>